<dbReference type="EMBL" id="BJYJ01000015">
    <property type="protein sequence ID" value="GEN76913.1"/>
    <property type="molecule type" value="Genomic_DNA"/>
</dbReference>
<evidence type="ECO:0000313" key="2">
    <source>
        <dbReference type="Proteomes" id="UP000321863"/>
    </source>
</evidence>
<organism evidence="1 2">
    <name type="scientific">Chryseobacterium hagamense</name>
    <dbReference type="NCBI Taxonomy" id="395935"/>
    <lineage>
        <taxon>Bacteria</taxon>
        <taxon>Pseudomonadati</taxon>
        <taxon>Bacteroidota</taxon>
        <taxon>Flavobacteriia</taxon>
        <taxon>Flavobacteriales</taxon>
        <taxon>Weeksellaceae</taxon>
        <taxon>Chryseobacterium group</taxon>
        <taxon>Chryseobacterium</taxon>
    </lineage>
</organism>
<reference evidence="1 2" key="1">
    <citation type="submission" date="2019-07" db="EMBL/GenBank/DDBJ databases">
        <title>Whole genome shotgun sequence of Chryseobacterium hagamense NBRC 105253.</title>
        <authorList>
            <person name="Hosoyama A."/>
            <person name="Uohara A."/>
            <person name="Ohji S."/>
            <person name="Ichikawa N."/>
        </authorList>
    </citation>
    <scope>NUCLEOTIDE SEQUENCE [LARGE SCALE GENOMIC DNA]</scope>
    <source>
        <strain evidence="1 2">NBRC 105253</strain>
    </source>
</reference>
<proteinExistence type="predicted"/>
<dbReference type="AlphaFoldDB" id="A0A511YNY8"/>
<protein>
    <recommendedName>
        <fullName evidence="3">Sce7726 family protein</fullName>
    </recommendedName>
</protein>
<dbReference type="OrthoDB" id="128875at2"/>
<comment type="caution">
    <text evidence="1">The sequence shown here is derived from an EMBL/GenBank/DDBJ whole genome shotgun (WGS) entry which is preliminary data.</text>
</comment>
<accession>A0A511YNY8</accession>
<name>A0A511YNY8_9FLAO</name>
<evidence type="ECO:0000313" key="1">
    <source>
        <dbReference type="EMBL" id="GEN76913.1"/>
    </source>
</evidence>
<dbReference type="RefSeq" id="WP_146942174.1">
    <property type="nucleotide sequence ID" value="NZ_BJYJ01000015.1"/>
</dbReference>
<sequence>MKIKSKLNKSDYIQISKLFSTASFNSFASQDEEKINTIVNTFKEYCIDYHEFTLAQAYVTFYKLLAKKYKNEYVYKNIVLKDIILKNHHIKDCITIPEFNVNKSKADLAVFNGTSTVYEIKSEIDSTDRLKSQMSDYESFFEFLNVVISQRHLSKVKRIVPFAVGIYVLDDKCKIILEREATSNLSNITHKSLFYALRKPEYLYIIERKFGYIPKIPNTQIFAYCYGLFCSIEIEEAHNLVIEALRLRQFKDEQINLISLLPESLKPISFTKRYNKSNCDNIINSLKILHN</sequence>
<dbReference type="NCBIfam" id="NF033832">
    <property type="entry name" value="sce7726_fam"/>
    <property type="match status" value="1"/>
</dbReference>
<evidence type="ECO:0008006" key="3">
    <source>
        <dbReference type="Google" id="ProtNLM"/>
    </source>
</evidence>
<dbReference type="InterPro" id="IPR047729">
    <property type="entry name" value="Sce7726-like"/>
</dbReference>
<dbReference type="Proteomes" id="UP000321863">
    <property type="component" value="Unassembled WGS sequence"/>
</dbReference>
<keyword evidence="2" id="KW-1185">Reference proteome</keyword>
<gene>
    <name evidence="1" type="ORF">CHA01nite_26530</name>
</gene>